<dbReference type="AlphaFoldDB" id="A0A106QCB2"/>
<evidence type="ECO:0000313" key="2">
    <source>
        <dbReference type="Proteomes" id="UP000060630"/>
    </source>
</evidence>
<proteinExistence type="predicted"/>
<gene>
    <name evidence="1" type="ORF">WL29_23115</name>
</gene>
<accession>A0A106QCB2</accession>
<comment type="caution">
    <text evidence="1">The sequence shown here is derived from an EMBL/GenBank/DDBJ whole genome shotgun (WGS) entry which is preliminary data.</text>
</comment>
<protein>
    <submittedName>
        <fullName evidence="1">Uncharacterized protein</fullName>
    </submittedName>
</protein>
<sequence>MSSANLQPYADLAFLALQSSAQSLFQARKIGVQVTVPDAVRQEMVARHGSKAQEMLNLLDGKVTL</sequence>
<dbReference type="Proteomes" id="UP000060630">
    <property type="component" value="Unassembled WGS sequence"/>
</dbReference>
<reference evidence="1 2" key="1">
    <citation type="submission" date="2015-11" db="EMBL/GenBank/DDBJ databases">
        <title>Expanding the genomic diversity of Burkholderia species for the development of highly accurate diagnostics.</title>
        <authorList>
            <person name="Sahl J."/>
            <person name="Keim P."/>
            <person name="Wagner D."/>
        </authorList>
    </citation>
    <scope>NUCLEOTIDE SEQUENCE [LARGE SCALE GENOMIC DNA]</scope>
    <source>
        <strain evidence="1 2">MSMB2087WGS</strain>
    </source>
</reference>
<name>A0A106QCB2_9BURK</name>
<dbReference type="EMBL" id="LPHD01000049">
    <property type="protein sequence ID" value="KWA84253.1"/>
    <property type="molecule type" value="Genomic_DNA"/>
</dbReference>
<organism evidence="1 2">
    <name type="scientific">Burkholderia ubonensis</name>
    <dbReference type="NCBI Taxonomy" id="101571"/>
    <lineage>
        <taxon>Bacteria</taxon>
        <taxon>Pseudomonadati</taxon>
        <taxon>Pseudomonadota</taxon>
        <taxon>Betaproteobacteria</taxon>
        <taxon>Burkholderiales</taxon>
        <taxon>Burkholderiaceae</taxon>
        <taxon>Burkholderia</taxon>
        <taxon>Burkholderia cepacia complex</taxon>
    </lineage>
</organism>
<dbReference type="RefSeq" id="WP_060192651.1">
    <property type="nucleotide sequence ID" value="NZ_LPHD01000049.1"/>
</dbReference>
<evidence type="ECO:0000313" key="1">
    <source>
        <dbReference type="EMBL" id="KWA84253.1"/>
    </source>
</evidence>